<dbReference type="STRING" id="218672.SAMN04489759_112121"/>
<accession>A0A1G7XI85</accession>
<organism evidence="1 2">
    <name type="scientific">Sulfitobacter delicatus</name>
    <dbReference type="NCBI Taxonomy" id="218672"/>
    <lineage>
        <taxon>Bacteria</taxon>
        <taxon>Pseudomonadati</taxon>
        <taxon>Pseudomonadota</taxon>
        <taxon>Alphaproteobacteria</taxon>
        <taxon>Rhodobacterales</taxon>
        <taxon>Roseobacteraceae</taxon>
        <taxon>Sulfitobacter</taxon>
    </lineage>
</organism>
<evidence type="ECO:0000313" key="2">
    <source>
        <dbReference type="Proteomes" id="UP000199399"/>
    </source>
</evidence>
<dbReference type="Proteomes" id="UP000199399">
    <property type="component" value="Unassembled WGS sequence"/>
</dbReference>
<dbReference type="RefSeq" id="WP_279626458.1">
    <property type="nucleotide sequence ID" value="NZ_FNBP01000012.1"/>
</dbReference>
<name>A0A1G7XI85_9RHOB</name>
<gene>
    <name evidence="1" type="ORF">SAMN04489759_112121</name>
</gene>
<protein>
    <submittedName>
        <fullName evidence="1">Uncharacterized protein</fullName>
    </submittedName>
</protein>
<dbReference type="AlphaFoldDB" id="A0A1G7XI85"/>
<dbReference type="EMBL" id="FNBP01000012">
    <property type="protein sequence ID" value="SDG83827.1"/>
    <property type="molecule type" value="Genomic_DNA"/>
</dbReference>
<keyword evidence="2" id="KW-1185">Reference proteome</keyword>
<reference evidence="2" key="1">
    <citation type="submission" date="2016-10" db="EMBL/GenBank/DDBJ databases">
        <authorList>
            <person name="Varghese N."/>
            <person name="Submissions S."/>
        </authorList>
    </citation>
    <scope>NUCLEOTIDE SEQUENCE [LARGE SCALE GENOMIC DNA]</scope>
    <source>
        <strain evidence="2">DSM 16477</strain>
    </source>
</reference>
<evidence type="ECO:0000313" key="1">
    <source>
        <dbReference type="EMBL" id="SDG83827.1"/>
    </source>
</evidence>
<proteinExistence type="predicted"/>
<sequence>MNYETHSILHSSPDELGGWSGCISENWILSLVTDVHGRVRDARV</sequence>